<protein>
    <submittedName>
        <fullName evidence="1">2Fe-2S ferredoxin</fullName>
    </submittedName>
</protein>
<gene>
    <name evidence="1" type="ORF">Q644_23635</name>
</gene>
<reference evidence="1 2" key="1">
    <citation type="journal article" date="2014" name="FEMS Microbiol. Lett.">
        <title>Genome sequencing analysis reveals virulence-related gene content of Ochrobactrum intermedium strain 229E, a urease-positive strain isolated from the human gastric niche.</title>
        <authorList>
            <person name="Kulkarni G.J."/>
            <person name="Shetty S."/>
            <person name="Dharne M.S."/>
            <person name="Shouche Y.S."/>
        </authorList>
    </citation>
    <scope>NUCLEOTIDE SEQUENCE [LARGE SCALE GENOMIC DNA]</scope>
    <source>
        <strain evidence="1 2">229E</strain>
    </source>
</reference>
<dbReference type="AlphaFoldDB" id="U4V8S4"/>
<dbReference type="Proteomes" id="UP000016842">
    <property type="component" value="Unassembled WGS sequence"/>
</dbReference>
<dbReference type="InterPro" id="IPR009702">
    <property type="entry name" value="DUF1284"/>
</dbReference>
<organism evidence="1 2">
    <name type="scientific">Brucella intermedia 229E</name>
    <dbReference type="NCBI Taxonomy" id="1337887"/>
    <lineage>
        <taxon>Bacteria</taxon>
        <taxon>Pseudomonadati</taxon>
        <taxon>Pseudomonadota</taxon>
        <taxon>Alphaproteobacteria</taxon>
        <taxon>Hyphomicrobiales</taxon>
        <taxon>Brucellaceae</taxon>
        <taxon>Brucella/Ochrobactrum group</taxon>
        <taxon>Brucella</taxon>
    </lineage>
</organism>
<dbReference type="Pfam" id="PF06935">
    <property type="entry name" value="DUF1284"/>
    <property type="match status" value="1"/>
</dbReference>
<accession>U4V8S4</accession>
<evidence type="ECO:0000313" key="1">
    <source>
        <dbReference type="EMBL" id="ERM01079.1"/>
    </source>
</evidence>
<sequence length="152" mass="16343">MTIRLRGHHLLCMLTYVGKGYSPAFVENYDAIAGRLSRGEDILLVDGPDDICAPPLLCGGDCHCYEASVRRRDALALKTVGELLGTVLTTPSPPFTLDAERLAAMRSSFADGTLRAACEHCEWSDLCTRIAGPENFEGVKVTAPVSATESGR</sequence>
<evidence type="ECO:0000313" key="2">
    <source>
        <dbReference type="Proteomes" id="UP000016842"/>
    </source>
</evidence>
<dbReference type="PATRIC" id="fig|1337887.3.peg.3520"/>
<name>U4V8S4_9HYPH</name>
<comment type="caution">
    <text evidence="1">The sequence shown here is derived from an EMBL/GenBank/DDBJ whole genome shotgun (WGS) entry which is preliminary data.</text>
</comment>
<proteinExistence type="predicted"/>
<dbReference type="EMBL" id="ASXJ01000203">
    <property type="protein sequence ID" value="ERM01079.1"/>
    <property type="molecule type" value="Genomic_DNA"/>
</dbReference>